<sequence length="129" mass="14080">MSLEVAEEYLKRAEEYLKAARTLLGEGLYNAAAVSAEIAAQLSVKALLIKLGVEPPRTHAVRTLLGVVAKYLGGEAADFAAQYRRELIILEDARSLGQYGVPGVDRERAEIAVKTAEAVVDLVKRLWSR</sequence>
<gene>
    <name evidence="3" type="ordered locus">TUZN_0038</name>
</gene>
<evidence type="ECO:0000313" key="3">
    <source>
        <dbReference type="EMBL" id="AEA11544.1"/>
    </source>
</evidence>
<keyword evidence="4" id="KW-1185">Reference proteome</keyword>
<dbReference type="EMBL" id="CP002590">
    <property type="protein sequence ID" value="AEA11544.1"/>
    <property type="molecule type" value="Genomic_DNA"/>
</dbReference>
<comment type="similarity">
    <text evidence="1">Belongs to the UPF0332 family.</text>
</comment>
<name>F2L0Z5_THEU7</name>
<dbReference type="HOGENOM" id="CLU_123170_1_1_2"/>
<dbReference type="Gene3D" id="1.20.120.330">
    <property type="entry name" value="Nucleotidyltransferases domain 2"/>
    <property type="match status" value="1"/>
</dbReference>
<accession>F2L0Z5</accession>
<evidence type="ECO:0000256" key="1">
    <source>
        <dbReference type="ARBA" id="ARBA00038248"/>
    </source>
</evidence>
<dbReference type="OrthoDB" id="101044at2157"/>
<dbReference type="RefSeq" id="WP_013678880.1">
    <property type="nucleotide sequence ID" value="NC_015315.1"/>
</dbReference>
<dbReference type="GeneID" id="10359593"/>
<dbReference type="PANTHER" id="PTHR36565">
    <property type="entry name" value="UPF0332 PROTEIN TM_1000"/>
    <property type="match status" value="1"/>
</dbReference>
<dbReference type="InterPro" id="IPR052226">
    <property type="entry name" value="UPF0332_toxin"/>
</dbReference>
<dbReference type="eggNOG" id="arCOG01191">
    <property type="taxonomic scope" value="Archaea"/>
</dbReference>
<evidence type="ECO:0000259" key="2">
    <source>
        <dbReference type="PROSITE" id="PS50910"/>
    </source>
</evidence>
<organism evidence="3 4">
    <name type="scientific">Thermoproteus uzoniensis (strain 768-20)</name>
    <dbReference type="NCBI Taxonomy" id="999630"/>
    <lineage>
        <taxon>Archaea</taxon>
        <taxon>Thermoproteota</taxon>
        <taxon>Thermoprotei</taxon>
        <taxon>Thermoproteales</taxon>
        <taxon>Thermoproteaceae</taxon>
        <taxon>Thermoproteus</taxon>
    </lineage>
</organism>
<dbReference type="Pfam" id="PF05168">
    <property type="entry name" value="HEPN"/>
    <property type="match status" value="1"/>
</dbReference>
<dbReference type="PROSITE" id="PS50910">
    <property type="entry name" value="HEPN"/>
    <property type="match status" value="1"/>
</dbReference>
<reference evidence="3 4" key="1">
    <citation type="journal article" date="2011" name="J. Bacteriol.">
        <title>Complete genome sequence of the thermoacidophilic crenarchaeon Thermoproteus uzoniensis 768-20.</title>
        <authorList>
            <person name="Mardanov A.V."/>
            <person name="Gumerov V.M."/>
            <person name="Beletsky A.V."/>
            <person name="Prokofeva M.I."/>
            <person name="Bonch-Osmolovskaya E.A."/>
            <person name="Ravin N.V."/>
            <person name="Skryabin K.G."/>
        </authorList>
    </citation>
    <scope>NUCLEOTIDE SEQUENCE [LARGE SCALE GENOMIC DNA]</scope>
    <source>
        <strain evidence="3 4">768-20</strain>
    </source>
</reference>
<proteinExistence type="inferred from homology"/>
<feature type="domain" description="HEPN" evidence="2">
    <location>
        <begin position="10"/>
        <end position="126"/>
    </location>
</feature>
<dbReference type="InterPro" id="IPR007842">
    <property type="entry name" value="HEPN_dom"/>
</dbReference>
<dbReference type="Proteomes" id="UP000008138">
    <property type="component" value="Chromosome"/>
</dbReference>
<dbReference type="SUPFAM" id="SSF81593">
    <property type="entry name" value="Nucleotidyltransferase substrate binding subunit/domain"/>
    <property type="match status" value="1"/>
</dbReference>
<dbReference type="PANTHER" id="PTHR36565:SF1">
    <property type="entry name" value="UPF0332 PROTEIN TM_1000"/>
    <property type="match status" value="1"/>
</dbReference>
<evidence type="ECO:0000313" key="4">
    <source>
        <dbReference type="Proteomes" id="UP000008138"/>
    </source>
</evidence>
<reference key="2">
    <citation type="submission" date="2011-03" db="EMBL/GenBank/DDBJ databases">
        <title>Complete genome sequence of the thermoacidophilic crenarchaeon Thermoproteus uzoniensis 768-20.</title>
        <authorList>
            <person name="Mardanov A.V."/>
            <person name="Gumerov V.M."/>
            <person name="Beletsky A.V."/>
            <person name="Prokofeva M.I."/>
            <person name="Bonch-Osmolovskaya E.A."/>
            <person name="Ravin N.V."/>
            <person name="Skryabin K.G."/>
        </authorList>
    </citation>
    <scope>NUCLEOTIDE SEQUENCE</scope>
    <source>
        <strain>768-20</strain>
    </source>
</reference>
<protein>
    <submittedName>
        <fullName evidence="3">HEPN domain protein</fullName>
    </submittedName>
</protein>
<dbReference type="KEGG" id="tuz:TUZN_0038"/>
<dbReference type="AlphaFoldDB" id="F2L0Z5"/>
<dbReference type="SMART" id="SM00748">
    <property type="entry name" value="HEPN"/>
    <property type="match status" value="1"/>
</dbReference>